<organism evidence="1 2">
    <name type="scientific">Diphasiastrum complanatum</name>
    <name type="common">Issler's clubmoss</name>
    <name type="synonym">Lycopodium complanatum</name>
    <dbReference type="NCBI Taxonomy" id="34168"/>
    <lineage>
        <taxon>Eukaryota</taxon>
        <taxon>Viridiplantae</taxon>
        <taxon>Streptophyta</taxon>
        <taxon>Embryophyta</taxon>
        <taxon>Tracheophyta</taxon>
        <taxon>Lycopodiopsida</taxon>
        <taxon>Lycopodiales</taxon>
        <taxon>Lycopodiaceae</taxon>
        <taxon>Lycopodioideae</taxon>
        <taxon>Diphasiastrum</taxon>
    </lineage>
</organism>
<reference evidence="2" key="1">
    <citation type="journal article" date="2024" name="Proc. Natl. Acad. Sci. U.S.A.">
        <title>Extraordinary preservation of gene collinearity over three hundred million years revealed in homosporous lycophytes.</title>
        <authorList>
            <person name="Li C."/>
            <person name="Wickell D."/>
            <person name="Kuo L.Y."/>
            <person name="Chen X."/>
            <person name="Nie B."/>
            <person name="Liao X."/>
            <person name="Peng D."/>
            <person name="Ji J."/>
            <person name="Jenkins J."/>
            <person name="Williams M."/>
            <person name="Shu S."/>
            <person name="Plott C."/>
            <person name="Barry K."/>
            <person name="Rajasekar S."/>
            <person name="Grimwood J."/>
            <person name="Han X."/>
            <person name="Sun S."/>
            <person name="Hou Z."/>
            <person name="He W."/>
            <person name="Dai G."/>
            <person name="Sun C."/>
            <person name="Schmutz J."/>
            <person name="Leebens-Mack J.H."/>
            <person name="Li F.W."/>
            <person name="Wang L."/>
        </authorList>
    </citation>
    <scope>NUCLEOTIDE SEQUENCE [LARGE SCALE GENOMIC DNA]</scope>
    <source>
        <strain evidence="2">cv. PW_Plant_1</strain>
    </source>
</reference>
<evidence type="ECO:0000313" key="2">
    <source>
        <dbReference type="Proteomes" id="UP001162992"/>
    </source>
</evidence>
<name>A0ACC2D7G1_DIPCM</name>
<protein>
    <submittedName>
        <fullName evidence="1">Uncharacterized protein</fullName>
    </submittedName>
</protein>
<comment type="caution">
    <text evidence="1">The sequence shown here is derived from an EMBL/GenBank/DDBJ whole genome shotgun (WGS) entry which is preliminary data.</text>
</comment>
<sequence>MAASVNNIAATFSSARTSSSSPFSALCNNNSSSSSSSSCCSASACVSWNPQVRANAFLRTSFIGLYGGPGPKRRAVTSRKAVDLQAHLPPSPSPPGVPPLRASISVGEKLPEAELSYFDKEGELRTVRVSELTKGKKVVFFAVPGAFTPTCSQQHLPGFIEKADELRAKGVDAIACIAVNDAFVMKAWGEGLGVEDKVLLLSDGNGHFTKALGVSLDLSDRPQGLGVRSRRYALLAEDGIVTLFNLEEGGAFTISSAEDILNALTQFNLHHHEATVSSPLMLFMNNHQKNRHATVAPWVIWC</sequence>
<proteinExistence type="predicted"/>
<accession>A0ACC2D7G1</accession>
<gene>
    <name evidence="1" type="ORF">O6H91_07G084800</name>
</gene>
<evidence type="ECO:0000313" key="1">
    <source>
        <dbReference type="EMBL" id="KAJ7550128.1"/>
    </source>
</evidence>
<dbReference type="EMBL" id="CM055098">
    <property type="protein sequence ID" value="KAJ7550128.1"/>
    <property type="molecule type" value="Genomic_DNA"/>
</dbReference>
<dbReference type="Proteomes" id="UP001162992">
    <property type="component" value="Chromosome 7"/>
</dbReference>
<keyword evidence="2" id="KW-1185">Reference proteome</keyword>